<keyword evidence="12" id="KW-0503">Monooxygenase</keyword>
<evidence type="ECO:0000256" key="4">
    <source>
        <dbReference type="ARBA" id="ARBA00004406"/>
    </source>
</evidence>
<gene>
    <name evidence="16" type="ORF">RI129_010485</name>
</gene>
<keyword evidence="6 14" id="KW-0349">Heme</keyword>
<accession>A0AAN7V817</accession>
<comment type="function">
    <text evidence="2">May be involved in the metabolism of insect hormones and in the breakdown of synthetic insecticides.</text>
</comment>
<dbReference type="PRINTS" id="PR00463">
    <property type="entry name" value="EP450I"/>
</dbReference>
<evidence type="ECO:0008006" key="18">
    <source>
        <dbReference type="Google" id="ProtNLM"/>
    </source>
</evidence>
<reference evidence="16 17" key="1">
    <citation type="journal article" date="2024" name="Insects">
        <title>An Improved Chromosome-Level Genome Assembly of the Firefly Pyrocoelia pectoralis.</title>
        <authorList>
            <person name="Fu X."/>
            <person name="Meyer-Rochow V.B."/>
            <person name="Ballantyne L."/>
            <person name="Zhu X."/>
        </authorList>
    </citation>
    <scope>NUCLEOTIDE SEQUENCE [LARGE SCALE GENOMIC DNA]</scope>
    <source>
        <strain evidence="16">XCY_ONT2</strain>
    </source>
</reference>
<dbReference type="EMBL" id="JAVRBK010000007">
    <property type="protein sequence ID" value="KAK5641938.1"/>
    <property type="molecule type" value="Genomic_DNA"/>
</dbReference>
<evidence type="ECO:0000256" key="10">
    <source>
        <dbReference type="ARBA" id="ARBA00023002"/>
    </source>
</evidence>
<keyword evidence="11 14" id="KW-0408">Iron</keyword>
<dbReference type="AlphaFoldDB" id="A0AAN7V817"/>
<evidence type="ECO:0000256" key="8">
    <source>
        <dbReference type="ARBA" id="ARBA00022824"/>
    </source>
</evidence>
<dbReference type="SUPFAM" id="SSF48264">
    <property type="entry name" value="Cytochrome P450"/>
    <property type="match status" value="1"/>
</dbReference>
<dbReference type="PRINTS" id="PR00385">
    <property type="entry name" value="P450"/>
</dbReference>
<evidence type="ECO:0000256" key="15">
    <source>
        <dbReference type="SAM" id="SignalP"/>
    </source>
</evidence>
<dbReference type="GO" id="GO:0005506">
    <property type="term" value="F:iron ion binding"/>
    <property type="evidence" value="ECO:0007669"/>
    <property type="project" value="InterPro"/>
</dbReference>
<evidence type="ECO:0000256" key="9">
    <source>
        <dbReference type="ARBA" id="ARBA00022848"/>
    </source>
</evidence>
<comment type="cofactor">
    <cofactor evidence="1 14">
        <name>heme</name>
        <dbReference type="ChEBI" id="CHEBI:30413"/>
    </cofactor>
</comment>
<keyword evidence="17" id="KW-1185">Reference proteome</keyword>
<dbReference type="GO" id="GO:0020037">
    <property type="term" value="F:heme binding"/>
    <property type="evidence" value="ECO:0007669"/>
    <property type="project" value="InterPro"/>
</dbReference>
<evidence type="ECO:0000256" key="14">
    <source>
        <dbReference type="PIRSR" id="PIRSR602401-1"/>
    </source>
</evidence>
<dbReference type="InterPro" id="IPR001128">
    <property type="entry name" value="Cyt_P450"/>
</dbReference>
<evidence type="ECO:0000256" key="13">
    <source>
        <dbReference type="ARBA" id="ARBA00023136"/>
    </source>
</evidence>
<feature type="signal peptide" evidence="15">
    <location>
        <begin position="1"/>
        <end position="21"/>
    </location>
</feature>
<dbReference type="Proteomes" id="UP001329430">
    <property type="component" value="Chromosome 7"/>
</dbReference>
<dbReference type="GO" id="GO:0005789">
    <property type="term" value="C:endoplasmic reticulum membrane"/>
    <property type="evidence" value="ECO:0007669"/>
    <property type="project" value="UniProtKB-SubCell"/>
</dbReference>
<evidence type="ECO:0000256" key="5">
    <source>
        <dbReference type="ARBA" id="ARBA00010617"/>
    </source>
</evidence>
<evidence type="ECO:0000256" key="3">
    <source>
        <dbReference type="ARBA" id="ARBA00004174"/>
    </source>
</evidence>
<dbReference type="PANTHER" id="PTHR24291">
    <property type="entry name" value="CYTOCHROME P450 FAMILY 4"/>
    <property type="match status" value="1"/>
</dbReference>
<evidence type="ECO:0000256" key="7">
    <source>
        <dbReference type="ARBA" id="ARBA00022723"/>
    </source>
</evidence>
<comment type="similarity">
    <text evidence="5">Belongs to the cytochrome P450 family.</text>
</comment>
<evidence type="ECO:0000256" key="2">
    <source>
        <dbReference type="ARBA" id="ARBA00003690"/>
    </source>
</evidence>
<dbReference type="PANTHER" id="PTHR24291:SF189">
    <property type="entry name" value="CYTOCHROME P450 4C3-RELATED"/>
    <property type="match status" value="1"/>
</dbReference>
<comment type="caution">
    <text evidence="16">The sequence shown here is derived from an EMBL/GenBank/DDBJ whole genome shotgun (WGS) entry which is preliminary data.</text>
</comment>
<evidence type="ECO:0000313" key="16">
    <source>
        <dbReference type="EMBL" id="KAK5641938.1"/>
    </source>
</evidence>
<evidence type="ECO:0000256" key="12">
    <source>
        <dbReference type="ARBA" id="ARBA00023033"/>
    </source>
</evidence>
<dbReference type="InterPro" id="IPR050196">
    <property type="entry name" value="Cytochrome_P450_Monoox"/>
</dbReference>
<evidence type="ECO:0000256" key="6">
    <source>
        <dbReference type="ARBA" id="ARBA00022617"/>
    </source>
</evidence>
<dbReference type="GO" id="GO:0016705">
    <property type="term" value="F:oxidoreductase activity, acting on paired donors, with incorporation or reduction of molecular oxygen"/>
    <property type="evidence" value="ECO:0007669"/>
    <property type="project" value="InterPro"/>
</dbReference>
<dbReference type="Pfam" id="PF00067">
    <property type="entry name" value="p450"/>
    <property type="match status" value="1"/>
</dbReference>
<sequence>MSPFFVLVLIVLLIIAIKVLPNRRRVKLLEEIPGPYHDPILGALRHFIHSPEQTWTTFRNFAKVHYPIYKFWLANVPVVSLLCPEDVEFRYMFMFHTLYVNSVVLLGRKWRSRRKLTTPAFYLSNLQELVSIFVKHSETLSQAVEKECERLYTNLDGLISEYTLLAASVFTFRYGELVAHQLSRPWSMIKLLTPKYWEVKELLRTLHGFTYSMIANRKRQLELSTPSSNVSPRLLDLLLSARNSGQLTDLDSIRQEVDTFLFASYDNTAKPIYFTLWLLAHHGSIQEKVFRELLEVFNKTNQPATYHDLQKLRYLDQVIKECLRLFPAVPLISRKLTEDMPTYSGYVVPAGTNVIVQIYDLHHNPEFYYDPYKFDPERFSPENSKNLHSHAYIPFCAGPRSCIGQKFAMMMIKSALCAILRRFIVEPVDSMKSVSFTAHLVLKTKEPVRVKFRKRLLL</sequence>
<dbReference type="InterPro" id="IPR002401">
    <property type="entry name" value="Cyt_P450_E_grp-I"/>
</dbReference>
<proteinExistence type="inferred from homology"/>
<feature type="binding site" description="axial binding residue" evidence="14">
    <location>
        <position position="402"/>
    </location>
    <ligand>
        <name>heme</name>
        <dbReference type="ChEBI" id="CHEBI:30413"/>
    </ligand>
    <ligandPart>
        <name>Fe</name>
        <dbReference type="ChEBI" id="CHEBI:18248"/>
    </ligandPart>
</feature>
<keyword evidence="15" id="KW-0732">Signal</keyword>
<protein>
    <recommendedName>
        <fullName evidence="18">Cytochrome P450</fullName>
    </recommendedName>
</protein>
<keyword evidence="13" id="KW-0472">Membrane</keyword>
<keyword evidence="9" id="KW-0492">Microsome</keyword>
<evidence type="ECO:0000256" key="1">
    <source>
        <dbReference type="ARBA" id="ARBA00001971"/>
    </source>
</evidence>
<dbReference type="GO" id="GO:0004497">
    <property type="term" value="F:monooxygenase activity"/>
    <property type="evidence" value="ECO:0007669"/>
    <property type="project" value="UniProtKB-KW"/>
</dbReference>
<name>A0AAN7V817_9COLE</name>
<organism evidence="16 17">
    <name type="scientific">Pyrocoelia pectoralis</name>
    <dbReference type="NCBI Taxonomy" id="417401"/>
    <lineage>
        <taxon>Eukaryota</taxon>
        <taxon>Metazoa</taxon>
        <taxon>Ecdysozoa</taxon>
        <taxon>Arthropoda</taxon>
        <taxon>Hexapoda</taxon>
        <taxon>Insecta</taxon>
        <taxon>Pterygota</taxon>
        <taxon>Neoptera</taxon>
        <taxon>Endopterygota</taxon>
        <taxon>Coleoptera</taxon>
        <taxon>Polyphaga</taxon>
        <taxon>Elateriformia</taxon>
        <taxon>Elateroidea</taxon>
        <taxon>Lampyridae</taxon>
        <taxon>Lampyrinae</taxon>
        <taxon>Pyrocoelia</taxon>
    </lineage>
</organism>
<comment type="subcellular location">
    <subcellularLocation>
        <location evidence="4">Endoplasmic reticulum membrane</location>
        <topology evidence="4">Peripheral membrane protein</topology>
    </subcellularLocation>
    <subcellularLocation>
        <location evidence="3">Microsome membrane</location>
        <topology evidence="3">Peripheral membrane protein</topology>
    </subcellularLocation>
</comment>
<keyword evidence="7 14" id="KW-0479">Metal-binding</keyword>
<dbReference type="Gene3D" id="1.10.630.10">
    <property type="entry name" value="Cytochrome P450"/>
    <property type="match status" value="1"/>
</dbReference>
<evidence type="ECO:0000313" key="17">
    <source>
        <dbReference type="Proteomes" id="UP001329430"/>
    </source>
</evidence>
<evidence type="ECO:0000256" key="11">
    <source>
        <dbReference type="ARBA" id="ARBA00023004"/>
    </source>
</evidence>
<feature type="chain" id="PRO_5042906247" description="Cytochrome P450" evidence="15">
    <location>
        <begin position="22"/>
        <end position="458"/>
    </location>
</feature>
<dbReference type="InterPro" id="IPR036396">
    <property type="entry name" value="Cyt_P450_sf"/>
</dbReference>
<keyword evidence="8" id="KW-0256">Endoplasmic reticulum</keyword>
<keyword evidence="10" id="KW-0560">Oxidoreductase</keyword>